<dbReference type="InterPro" id="IPR002931">
    <property type="entry name" value="Transglutaminase-like"/>
</dbReference>
<proteinExistence type="predicted"/>
<dbReference type="InterPro" id="IPR038765">
    <property type="entry name" value="Papain-like_cys_pep_sf"/>
</dbReference>
<evidence type="ECO:0000313" key="2">
    <source>
        <dbReference type="EMBL" id="MEF2115217.1"/>
    </source>
</evidence>
<dbReference type="RefSeq" id="WP_331703011.1">
    <property type="nucleotide sequence ID" value="NZ_JAZHFS010000044.1"/>
</dbReference>
<protein>
    <submittedName>
        <fullName evidence="2">Transglutaminase-like domain-containing protein</fullName>
    </submittedName>
</protein>
<sequence>SAINDINASFGTEVNNLLLPEKITLNLSDGTTAIVDATWSSTDYDGTKTAAYSFTAIYTLPKGVTGNMPEAKLNVTVGLNPDLAQNNRLKTYKSSDYLKSEYVDMTVINNEKITVKGQCSLDKTAFMFEIVDQAGNDIMQQWKDVKTDGTYDETFAFNNLIKNGDYKVNIYFKSKNESSYWSYYWNIPFKNQEGSKYFPLSTMYNSNYTNYNKNLAINPKYYLDTDLNNVSEENELKLLADDIIKDTSSDYDKILKIHDWVSENIYYNMDGYYSGNYGETDAYGTFTNKMSVCQGYAELTNELIRMAGIPCRVVTGYAIRVESQSWETVDHTNPDHAWNEAFVDGRWVIIDTTWDSTNRYENGIFTKGDIRHIYFDPTLKAFSLDHKIISN</sequence>
<dbReference type="InterPro" id="IPR052557">
    <property type="entry name" value="CAP/Cytokinesis_protein"/>
</dbReference>
<dbReference type="InterPro" id="IPR011081">
    <property type="entry name" value="Big_4"/>
</dbReference>
<comment type="caution">
    <text evidence="2">The sequence shown here is derived from an EMBL/GenBank/DDBJ whole genome shotgun (WGS) entry which is preliminary data.</text>
</comment>
<dbReference type="PANTHER" id="PTHR46333">
    <property type="entry name" value="CYTOKINESIS PROTEIN 3"/>
    <property type="match status" value="1"/>
</dbReference>
<dbReference type="Proteomes" id="UP001498469">
    <property type="component" value="Unassembled WGS sequence"/>
</dbReference>
<dbReference type="Pfam" id="PF01841">
    <property type="entry name" value="Transglut_core"/>
    <property type="match status" value="1"/>
</dbReference>
<feature type="non-terminal residue" evidence="2">
    <location>
        <position position="1"/>
    </location>
</feature>
<evidence type="ECO:0000313" key="3">
    <source>
        <dbReference type="Proteomes" id="UP001498469"/>
    </source>
</evidence>
<dbReference type="PANTHER" id="PTHR46333:SF2">
    <property type="entry name" value="CYTOKINESIS PROTEIN 3"/>
    <property type="match status" value="1"/>
</dbReference>
<feature type="domain" description="Transglutaminase-like" evidence="1">
    <location>
        <begin position="285"/>
        <end position="354"/>
    </location>
</feature>
<dbReference type="SMART" id="SM00460">
    <property type="entry name" value="TGc"/>
    <property type="match status" value="1"/>
</dbReference>
<accession>A0ABU7UV40</accession>
<dbReference type="Pfam" id="PF07532">
    <property type="entry name" value="Big_4"/>
    <property type="match status" value="1"/>
</dbReference>
<dbReference type="Gene3D" id="3.10.620.30">
    <property type="match status" value="1"/>
</dbReference>
<dbReference type="EMBL" id="JAZHFS010000044">
    <property type="protein sequence ID" value="MEF2115217.1"/>
    <property type="molecule type" value="Genomic_DNA"/>
</dbReference>
<organism evidence="2 3">
    <name type="scientific">Clostridium frigoriphilum</name>
    <dbReference type="NCBI Taxonomy" id="443253"/>
    <lineage>
        <taxon>Bacteria</taxon>
        <taxon>Bacillati</taxon>
        <taxon>Bacillota</taxon>
        <taxon>Clostridia</taxon>
        <taxon>Eubacteriales</taxon>
        <taxon>Clostridiaceae</taxon>
        <taxon>Clostridium</taxon>
    </lineage>
</organism>
<name>A0ABU7UV40_9CLOT</name>
<dbReference type="SUPFAM" id="SSF54001">
    <property type="entry name" value="Cysteine proteinases"/>
    <property type="match status" value="1"/>
</dbReference>
<keyword evidence="3" id="KW-1185">Reference proteome</keyword>
<reference evidence="2 3" key="1">
    <citation type="submission" date="2023-11" db="EMBL/GenBank/DDBJ databases">
        <title>Draft genome sequence of a psychrophilic Clostridium strain from permafrost water brine.</title>
        <authorList>
            <person name="Shcherbakova V.A."/>
            <person name="Trubitsyn V.E."/>
            <person name="Zakharyuk A.G."/>
        </authorList>
    </citation>
    <scope>NUCLEOTIDE SEQUENCE [LARGE SCALE GENOMIC DNA]</scope>
    <source>
        <strain evidence="2 3">14F</strain>
    </source>
</reference>
<gene>
    <name evidence="2" type="ORF">SJI18_23340</name>
</gene>
<evidence type="ECO:0000259" key="1">
    <source>
        <dbReference type="SMART" id="SM00460"/>
    </source>
</evidence>